<evidence type="ECO:0000259" key="11">
    <source>
        <dbReference type="PROSITE" id="PS01180"/>
    </source>
</evidence>
<dbReference type="EC" id="3.4.24.-" evidence="9"/>
<comment type="caution">
    <text evidence="14">The sequence shown here is derived from an EMBL/GenBank/DDBJ whole genome shotgun (WGS) entry which is preliminary data.</text>
</comment>
<dbReference type="PANTHER" id="PTHR10127">
    <property type="entry name" value="DISCOIDIN, CUB, EGF, LAMININ , AND ZINC METALLOPROTEASE DOMAIN CONTAINING"/>
    <property type="match status" value="1"/>
</dbReference>
<feature type="domain" description="Fibronectin type-III" evidence="12">
    <location>
        <begin position="194"/>
        <end position="284"/>
    </location>
</feature>
<feature type="region of interest" description="Disordered" evidence="10">
    <location>
        <begin position="119"/>
        <end position="186"/>
    </location>
</feature>
<dbReference type="Gene3D" id="2.60.40.10">
    <property type="entry name" value="Immunoglobulins"/>
    <property type="match status" value="1"/>
</dbReference>
<evidence type="ECO:0000256" key="6">
    <source>
        <dbReference type="ARBA" id="ARBA00023157"/>
    </source>
</evidence>
<feature type="domain" description="CUB" evidence="11">
    <location>
        <begin position="491"/>
        <end position="598"/>
    </location>
</feature>
<feature type="domain" description="Peptidase M12A" evidence="13">
    <location>
        <begin position="1"/>
        <end position="105"/>
    </location>
</feature>
<evidence type="ECO:0000256" key="5">
    <source>
        <dbReference type="ARBA" id="ARBA00023049"/>
    </source>
</evidence>
<comment type="cofactor">
    <cofactor evidence="8 9">
        <name>Zn(2+)</name>
        <dbReference type="ChEBI" id="CHEBI:29105"/>
    </cofactor>
    <text evidence="8 9">Binds 1 zinc ion per subunit.</text>
</comment>
<keyword evidence="6 7" id="KW-1015">Disulfide bond</keyword>
<evidence type="ECO:0000256" key="8">
    <source>
        <dbReference type="PROSITE-ProRule" id="PRU01211"/>
    </source>
</evidence>
<dbReference type="SMART" id="SM00042">
    <property type="entry name" value="CUB"/>
    <property type="match status" value="2"/>
</dbReference>
<evidence type="ECO:0000259" key="12">
    <source>
        <dbReference type="PROSITE" id="PS50853"/>
    </source>
</evidence>
<dbReference type="PANTHER" id="PTHR10127:SF850">
    <property type="entry name" value="METALLOENDOPEPTIDASE"/>
    <property type="match status" value="1"/>
</dbReference>
<keyword evidence="5 8" id="KW-0482">Metalloprotease</keyword>
<evidence type="ECO:0000313" key="14">
    <source>
        <dbReference type="EMBL" id="OWF49562.1"/>
    </source>
</evidence>
<evidence type="ECO:0000259" key="13">
    <source>
        <dbReference type="PROSITE" id="PS51864"/>
    </source>
</evidence>
<dbReference type="PRINTS" id="PR00480">
    <property type="entry name" value="ASTACIN"/>
</dbReference>
<keyword evidence="2 8" id="KW-0479">Metal-binding</keyword>
<evidence type="ECO:0000256" key="2">
    <source>
        <dbReference type="ARBA" id="ARBA00022723"/>
    </source>
</evidence>
<dbReference type="SUPFAM" id="SSF49265">
    <property type="entry name" value="Fibronectin type III"/>
    <property type="match status" value="2"/>
</dbReference>
<feature type="active site" evidence="8">
    <location>
        <position position="3"/>
    </location>
</feature>
<dbReference type="Proteomes" id="UP000242188">
    <property type="component" value="Unassembled WGS sequence"/>
</dbReference>
<comment type="caution">
    <text evidence="7">Lacks conserved residue(s) required for the propagation of feature annotation.</text>
</comment>
<evidence type="ECO:0000256" key="10">
    <source>
        <dbReference type="SAM" id="MobiDB-lite"/>
    </source>
</evidence>
<dbReference type="Pfam" id="PF01400">
    <property type="entry name" value="Astacin"/>
    <property type="match status" value="1"/>
</dbReference>
<dbReference type="InterPro" id="IPR035914">
    <property type="entry name" value="Sperma_CUB_dom_sf"/>
</dbReference>
<evidence type="ECO:0000313" key="15">
    <source>
        <dbReference type="Proteomes" id="UP000242188"/>
    </source>
</evidence>
<dbReference type="GO" id="GO:0008270">
    <property type="term" value="F:zinc ion binding"/>
    <property type="evidence" value="ECO:0007669"/>
    <property type="project" value="UniProtKB-UniRule"/>
</dbReference>
<dbReference type="Gene3D" id="3.40.390.10">
    <property type="entry name" value="Collagenase (Catalytic Domain)"/>
    <property type="match status" value="1"/>
</dbReference>
<feature type="compositionally biased region" description="Polar residues" evidence="10">
    <location>
        <begin position="156"/>
        <end position="177"/>
    </location>
</feature>
<evidence type="ECO:0000256" key="1">
    <source>
        <dbReference type="ARBA" id="ARBA00022670"/>
    </source>
</evidence>
<feature type="binding site" evidence="8">
    <location>
        <position position="2"/>
    </location>
    <ligand>
        <name>Zn(2+)</name>
        <dbReference type="ChEBI" id="CHEBI:29105"/>
        <note>catalytic</note>
    </ligand>
</feature>
<feature type="binding site" evidence="8">
    <location>
        <position position="6"/>
    </location>
    <ligand>
        <name>Zn(2+)</name>
        <dbReference type="ChEBI" id="CHEBI:29105"/>
        <note>catalytic</note>
    </ligand>
</feature>
<protein>
    <recommendedName>
        <fullName evidence="9">Metalloendopeptidase</fullName>
        <ecNumber evidence="9">3.4.24.-</ecNumber>
    </recommendedName>
</protein>
<dbReference type="PROSITE" id="PS51864">
    <property type="entry name" value="ASTACIN"/>
    <property type="match status" value="1"/>
</dbReference>
<dbReference type="Pfam" id="PF00041">
    <property type="entry name" value="fn3"/>
    <property type="match status" value="1"/>
</dbReference>
<keyword evidence="4 8" id="KW-0862">Zinc</keyword>
<dbReference type="STRING" id="6573.A0A210QLE4"/>
<keyword evidence="15" id="KW-1185">Reference proteome</keyword>
<evidence type="ECO:0000256" key="7">
    <source>
        <dbReference type="PROSITE-ProRule" id="PRU00059"/>
    </source>
</evidence>
<sequence length="601" mass="66762">MHELTHAVGFFHEQSRYDRDKYVEVRWENIMDGKDRDFVAESRNILNTLNAPYDYGSIMHYGAYTFSKNGNPALKALFDDKGTMGQRDGFSAVDIWKINKLYSCTGGDAPKPKWMIEDTTSTVRPSTAKLTATTTTTTKTTSAATPKTSPTASSSVTMPTTSSATPISSRATPTNTPIKPCQSDPSLPAGISGPPVTFDAVVFQNSLRVFWTNPCTDQSVSAFVLTYWQAGGRRIKLMIDPTKLTYYISTLYHPGRKFHITIATLTAAGEGPTSDVISTYSACGYEISLKDNGTFDKIHSPYFSQGYYEPDVACQWTVNVPLGQRLKVKFAALDLVTSDRCDGDFVTVNDVIFCNRLPQNGYILSDNATNKITFYSKAGQAKKQGGFKVFVSVDGKKPKNVTAVSIPGLIQLFWEAPEGKQGASYHYDLKYRLLPDRHVSEIRLDSHRNHFPITTGTHYGRLFEINVAAVDVINGVDAKGADYKTNIRAACGRNITVDRPGVLRSPHFPNPYEPDTICEWNLIIEDGYELSLTFNDLDLQSTPDCLFDYVEFTDIGRYCTMSGLYNGPLVSRSKVTKVRFVSNDETELKGFELLYAKILIP</sequence>
<evidence type="ECO:0000256" key="4">
    <source>
        <dbReference type="ARBA" id="ARBA00022833"/>
    </source>
</evidence>
<dbReference type="PROSITE" id="PS50853">
    <property type="entry name" value="FN3"/>
    <property type="match status" value="1"/>
</dbReference>
<dbReference type="CDD" id="cd00041">
    <property type="entry name" value="CUB"/>
    <property type="match status" value="2"/>
</dbReference>
<dbReference type="Gene3D" id="2.60.120.290">
    <property type="entry name" value="Spermadhesin, CUB domain"/>
    <property type="match status" value="2"/>
</dbReference>
<feature type="domain" description="CUB" evidence="11">
    <location>
        <begin position="283"/>
        <end position="394"/>
    </location>
</feature>
<organism evidence="14 15">
    <name type="scientific">Mizuhopecten yessoensis</name>
    <name type="common">Japanese scallop</name>
    <name type="synonym">Patinopecten yessoensis</name>
    <dbReference type="NCBI Taxonomy" id="6573"/>
    <lineage>
        <taxon>Eukaryota</taxon>
        <taxon>Metazoa</taxon>
        <taxon>Spiralia</taxon>
        <taxon>Lophotrochozoa</taxon>
        <taxon>Mollusca</taxon>
        <taxon>Bivalvia</taxon>
        <taxon>Autobranchia</taxon>
        <taxon>Pteriomorphia</taxon>
        <taxon>Pectinida</taxon>
        <taxon>Pectinoidea</taxon>
        <taxon>Pectinidae</taxon>
        <taxon>Mizuhopecten</taxon>
    </lineage>
</organism>
<keyword evidence="3 8" id="KW-0378">Hydrolase</keyword>
<name>A0A210QLE4_MIZYE</name>
<evidence type="ECO:0000256" key="9">
    <source>
        <dbReference type="RuleBase" id="RU361183"/>
    </source>
</evidence>
<dbReference type="Pfam" id="PF00431">
    <property type="entry name" value="CUB"/>
    <property type="match status" value="2"/>
</dbReference>
<feature type="disulfide bond" evidence="7">
    <location>
        <begin position="491"/>
        <end position="518"/>
    </location>
</feature>
<dbReference type="InterPro" id="IPR000859">
    <property type="entry name" value="CUB_dom"/>
</dbReference>
<evidence type="ECO:0000256" key="3">
    <source>
        <dbReference type="ARBA" id="ARBA00022801"/>
    </source>
</evidence>
<dbReference type="GO" id="GO:0004222">
    <property type="term" value="F:metalloendopeptidase activity"/>
    <property type="evidence" value="ECO:0007669"/>
    <property type="project" value="UniProtKB-UniRule"/>
</dbReference>
<dbReference type="InterPro" id="IPR036116">
    <property type="entry name" value="FN3_sf"/>
</dbReference>
<dbReference type="SUPFAM" id="SSF55486">
    <property type="entry name" value="Metalloproteases ('zincins'), catalytic domain"/>
    <property type="match status" value="1"/>
</dbReference>
<reference evidence="14 15" key="1">
    <citation type="journal article" date="2017" name="Nat. Ecol. Evol.">
        <title>Scallop genome provides insights into evolution of bilaterian karyotype and development.</title>
        <authorList>
            <person name="Wang S."/>
            <person name="Zhang J."/>
            <person name="Jiao W."/>
            <person name="Li J."/>
            <person name="Xun X."/>
            <person name="Sun Y."/>
            <person name="Guo X."/>
            <person name="Huan P."/>
            <person name="Dong B."/>
            <person name="Zhang L."/>
            <person name="Hu X."/>
            <person name="Sun X."/>
            <person name="Wang J."/>
            <person name="Zhao C."/>
            <person name="Wang Y."/>
            <person name="Wang D."/>
            <person name="Huang X."/>
            <person name="Wang R."/>
            <person name="Lv J."/>
            <person name="Li Y."/>
            <person name="Zhang Z."/>
            <person name="Liu B."/>
            <person name="Lu W."/>
            <person name="Hui Y."/>
            <person name="Liang J."/>
            <person name="Zhou Z."/>
            <person name="Hou R."/>
            <person name="Li X."/>
            <person name="Liu Y."/>
            <person name="Li H."/>
            <person name="Ning X."/>
            <person name="Lin Y."/>
            <person name="Zhao L."/>
            <person name="Xing Q."/>
            <person name="Dou J."/>
            <person name="Li Y."/>
            <person name="Mao J."/>
            <person name="Guo H."/>
            <person name="Dou H."/>
            <person name="Li T."/>
            <person name="Mu C."/>
            <person name="Jiang W."/>
            <person name="Fu Q."/>
            <person name="Fu X."/>
            <person name="Miao Y."/>
            <person name="Liu J."/>
            <person name="Yu Q."/>
            <person name="Li R."/>
            <person name="Liao H."/>
            <person name="Li X."/>
            <person name="Kong Y."/>
            <person name="Jiang Z."/>
            <person name="Chourrout D."/>
            <person name="Li R."/>
            <person name="Bao Z."/>
        </authorList>
    </citation>
    <scope>NUCLEOTIDE SEQUENCE [LARGE SCALE GENOMIC DNA]</scope>
    <source>
        <strain evidence="14 15">PY_sf001</strain>
    </source>
</reference>
<dbReference type="InterPro" id="IPR013783">
    <property type="entry name" value="Ig-like_fold"/>
</dbReference>
<dbReference type="InterPro" id="IPR001506">
    <property type="entry name" value="Peptidase_M12A"/>
</dbReference>
<dbReference type="OrthoDB" id="291007at2759"/>
<dbReference type="AlphaFoldDB" id="A0A210QLE4"/>
<dbReference type="SUPFAM" id="SSF49854">
    <property type="entry name" value="Spermadhesin, CUB domain"/>
    <property type="match status" value="2"/>
</dbReference>
<feature type="compositionally biased region" description="Low complexity" evidence="10">
    <location>
        <begin position="125"/>
        <end position="155"/>
    </location>
</feature>
<dbReference type="InterPro" id="IPR024079">
    <property type="entry name" value="MetalloPept_cat_dom_sf"/>
</dbReference>
<gene>
    <name evidence="14" type="ORF">KP79_PYT23739</name>
</gene>
<dbReference type="EMBL" id="NEDP02003085">
    <property type="protein sequence ID" value="OWF49562.1"/>
    <property type="molecule type" value="Genomic_DNA"/>
</dbReference>
<dbReference type="InterPro" id="IPR003961">
    <property type="entry name" value="FN3_dom"/>
</dbReference>
<dbReference type="PROSITE" id="PS01180">
    <property type="entry name" value="CUB"/>
    <property type="match status" value="2"/>
</dbReference>
<dbReference type="GO" id="GO:0006508">
    <property type="term" value="P:proteolysis"/>
    <property type="evidence" value="ECO:0007669"/>
    <property type="project" value="UniProtKB-KW"/>
</dbReference>
<keyword evidence="1 8" id="KW-0645">Protease</keyword>
<feature type="binding site" evidence="8">
    <location>
        <position position="12"/>
    </location>
    <ligand>
        <name>Zn(2+)</name>
        <dbReference type="ChEBI" id="CHEBI:29105"/>
        <note>catalytic</note>
    </ligand>
</feature>
<accession>A0A210QLE4</accession>
<proteinExistence type="predicted"/>